<sequence>MSIETKEITLQVDAFIYKLKRRHISGSYDVALETSHFLMRVISAARWTHPDQLIELMRHVGARVIRAQPREFSSGNVIRRVLAIIRDEIEAHEKENNINESMFSLLTTNDVAKSTKSKLKTSDLRSSTIQGIRDLVDEISNINESIEAMTVDLIHDGEVLLTPTISRTVLEFLIKARLKRKFTVLVTECFPNDTLNAHAFAKTLSDNKIETVIIPDSLVFAVMSRVGKVIVGAKVVFANGGCVSSAGVAAVCESAKEHRTPVFTVAGSFKLSPNYPFDRDSLIEVGNSGKVLEYDDSDLVSECQVSNPLFDYVPPEHIDLCITNVGGFSPSFIYRIVLDNYKPEDTNL</sequence>
<dbReference type="Gene3D" id="3.40.50.10470">
    <property type="entry name" value="Translation initiation factor eif-2b, domain 2"/>
    <property type="match status" value="1"/>
</dbReference>
<dbReference type="OrthoDB" id="269919at2759"/>
<evidence type="ECO:0000256" key="1">
    <source>
        <dbReference type="ARBA" id="ARBA00004514"/>
    </source>
</evidence>
<dbReference type="Proteomes" id="UP000094336">
    <property type="component" value="Unassembled WGS sequence"/>
</dbReference>
<gene>
    <name evidence="10" type="ORF">BABINDRAFT_159552</name>
</gene>
<keyword evidence="4" id="KW-0396">Initiation factor</keyword>
<proteinExistence type="inferred from homology"/>
<dbReference type="PANTHER" id="PTHR45859">
    <property type="entry name" value="TRANSLATION INITIATION FACTOR EIF-2B SUBUNIT BETA"/>
    <property type="match status" value="1"/>
</dbReference>
<dbReference type="InterPro" id="IPR000649">
    <property type="entry name" value="IF-2B-related"/>
</dbReference>
<dbReference type="STRING" id="984486.A0A1E3QZM0"/>
<evidence type="ECO:0000256" key="3">
    <source>
        <dbReference type="ARBA" id="ARBA00022490"/>
    </source>
</evidence>
<keyword evidence="5" id="KW-0648">Protein biosynthesis</keyword>
<protein>
    <recommendedName>
        <fullName evidence="6">Translation initiation factor eIF2B subunit beta</fullName>
    </recommendedName>
    <alternativeName>
        <fullName evidence="7">eIF2B GDP-GTP exchange factor subunit beta</fullName>
    </alternativeName>
</protein>
<dbReference type="Pfam" id="PF01008">
    <property type="entry name" value="IF-2B"/>
    <property type="match status" value="1"/>
</dbReference>
<dbReference type="InterPro" id="IPR051855">
    <property type="entry name" value="eIF2B_beta_subunit"/>
</dbReference>
<dbReference type="EMBL" id="KV454426">
    <property type="protein sequence ID" value="ODQ83096.1"/>
    <property type="molecule type" value="Genomic_DNA"/>
</dbReference>
<keyword evidence="3" id="KW-0963">Cytoplasm</keyword>
<dbReference type="GeneID" id="30145584"/>
<evidence type="ECO:0000256" key="5">
    <source>
        <dbReference type="ARBA" id="ARBA00022917"/>
    </source>
</evidence>
<comment type="subunit">
    <text evidence="8">Component of the translation initiation factor 2B (eIF2B) complex which is a heterodecamer of two sets of five different subunits: alpha, beta, gamma, delta and epsilon. Subunits alpha, beta and delta comprise a regulatory subcomplex and subunits epsilon and gamma comprise a catalytic subcomplex. Within the complex, the hexameric regulatory complex resides at the center, with the two heterodimeric catalytic subcomplexes bound on opposite sides.</text>
</comment>
<dbReference type="GO" id="GO:0006446">
    <property type="term" value="P:regulation of translational initiation"/>
    <property type="evidence" value="ECO:0007669"/>
    <property type="project" value="EnsemblFungi"/>
</dbReference>
<evidence type="ECO:0000313" key="10">
    <source>
        <dbReference type="EMBL" id="ODQ83096.1"/>
    </source>
</evidence>
<dbReference type="AlphaFoldDB" id="A0A1E3QZM0"/>
<dbReference type="FunFam" id="3.40.50.10470:FF:000008">
    <property type="entry name" value="Translation initiation factor 2B, beta subunit"/>
    <property type="match status" value="1"/>
</dbReference>
<evidence type="ECO:0000313" key="11">
    <source>
        <dbReference type="Proteomes" id="UP000094336"/>
    </source>
</evidence>
<dbReference type="GO" id="GO:0005851">
    <property type="term" value="C:eukaryotic translation initiation factor 2B complex"/>
    <property type="evidence" value="ECO:0007669"/>
    <property type="project" value="EnsemblFungi"/>
</dbReference>
<dbReference type="RefSeq" id="XP_018988424.1">
    <property type="nucleotide sequence ID" value="XM_019127731.1"/>
</dbReference>
<dbReference type="PANTHER" id="PTHR45859:SF1">
    <property type="entry name" value="TRANSLATION INITIATION FACTOR EIF-2B SUBUNIT BETA"/>
    <property type="match status" value="1"/>
</dbReference>
<accession>A0A1E3QZM0</accession>
<evidence type="ECO:0000256" key="7">
    <source>
        <dbReference type="ARBA" id="ARBA00044228"/>
    </source>
</evidence>
<name>A0A1E3QZM0_9ASCO</name>
<organism evidence="10 11">
    <name type="scientific">Babjeviella inositovora NRRL Y-12698</name>
    <dbReference type="NCBI Taxonomy" id="984486"/>
    <lineage>
        <taxon>Eukaryota</taxon>
        <taxon>Fungi</taxon>
        <taxon>Dikarya</taxon>
        <taxon>Ascomycota</taxon>
        <taxon>Saccharomycotina</taxon>
        <taxon>Pichiomycetes</taxon>
        <taxon>Serinales incertae sedis</taxon>
        <taxon>Babjeviella</taxon>
    </lineage>
</organism>
<dbReference type="SUPFAM" id="SSF100950">
    <property type="entry name" value="NagB/RpiA/CoA transferase-like"/>
    <property type="match status" value="1"/>
</dbReference>
<dbReference type="GO" id="GO:0003743">
    <property type="term" value="F:translation initiation factor activity"/>
    <property type="evidence" value="ECO:0007669"/>
    <property type="project" value="UniProtKB-KW"/>
</dbReference>
<dbReference type="InterPro" id="IPR042529">
    <property type="entry name" value="IF_2B-like_C"/>
</dbReference>
<reference evidence="11" key="1">
    <citation type="submission" date="2016-05" db="EMBL/GenBank/DDBJ databases">
        <title>Comparative genomics of biotechnologically important yeasts.</title>
        <authorList>
            <consortium name="DOE Joint Genome Institute"/>
            <person name="Riley R."/>
            <person name="Haridas S."/>
            <person name="Wolfe K.H."/>
            <person name="Lopes M.R."/>
            <person name="Hittinger C.T."/>
            <person name="Goker M."/>
            <person name="Salamov A."/>
            <person name="Wisecaver J."/>
            <person name="Long T.M."/>
            <person name="Aerts A.L."/>
            <person name="Barry K."/>
            <person name="Choi C."/>
            <person name="Clum A."/>
            <person name="Coughlan A.Y."/>
            <person name="Deshpande S."/>
            <person name="Douglass A.P."/>
            <person name="Hanson S.J."/>
            <person name="Klenk H.-P."/>
            <person name="Labutti K."/>
            <person name="Lapidus A."/>
            <person name="Lindquist E."/>
            <person name="Lipzen A."/>
            <person name="Meier-Kolthoff J.P."/>
            <person name="Ohm R.A."/>
            <person name="Otillar R.P."/>
            <person name="Pangilinan J."/>
            <person name="Peng Y."/>
            <person name="Rokas A."/>
            <person name="Rosa C.A."/>
            <person name="Scheuner C."/>
            <person name="Sibirny A.A."/>
            <person name="Slot J.C."/>
            <person name="Stielow J.B."/>
            <person name="Sun H."/>
            <person name="Kurtzman C.P."/>
            <person name="Blackwell M."/>
            <person name="Grigoriev I.V."/>
            <person name="Jeffries T.W."/>
        </authorList>
    </citation>
    <scope>NUCLEOTIDE SEQUENCE [LARGE SCALE GENOMIC DNA]</scope>
    <source>
        <strain evidence="11">NRRL Y-12698</strain>
    </source>
</reference>
<comment type="subcellular location">
    <subcellularLocation>
        <location evidence="1">Cytoplasm</location>
        <location evidence="1">Cytosol</location>
    </subcellularLocation>
</comment>
<keyword evidence="11" id="KW-1185">Reference proteome</keyword>
<dbReference type="GO" id="GO:0005829">
    <property type="term" value="C:cytosol"/>
    <property type="evidence" value="ECO:0007669"/>
    <property type="project" value="UniProtKB-SubCell"/>
</dbReference>
<evidence type="ECO:0000256" key="8">
    <source>
        <dbReference type="ARBA" id="ARBA00046432"/>
    </source>
</evidence>
<comment type="similarity">
    <text evidence="2 9">Belongs to the eIF-2B alpha/beta/delta subunits family.</text>
</comment>
<dbReference type="GO" id="GO:0002183">
    <property type="term" value="P:cytoplasmic translational initiation"/>
    <property type="evidence" value="ECO:0007669"/>
    <property type="project" value="EnsemblFungi"/>
</dbReference>
<evidence type="ECO:0000256" key="4">
    <source>
        <dbReference type="ARBA" id="ARBA00022540"/>
    </source>
</evidence>
<dbReference type="InterPro" id="IPR037171">
    <property type="entry name" value="NagB/RpiA_transferase-like"/>
</dbReference>
<evidence type="ECO:0000256" key="9">
    <source>
        <dbReference type="RuleBase" id="RU003814"/>
    </source>
</evidence>
<evidence type="ECO:0000256" key="6">
    <source>
        <dbReference type="ARBA" id="ARBA00044122"/>
    </source>
</evidence>
<dbReference type="GO" id="GO:0005085">
    <property type="term" value="F:guanyl-nucleotide exchange factor activity"/>
    <property type="evidence" value="ECO:0007669"/>
    <property type="project" value="EnsemblFungi"/>
</dbReference>
<evidence type="ECO:0000256" key="2">
    <source>
        <dbReference type="ARBA" id="ARBA00007251"/>
    </source>
</evidence>